<evidence type="ECO:0000256" key="1">
    <source>
        <dbReference type="SAM" id="Phobius"/>
    </source>
</evidence>
<accession>A0ABV4SWS3</accession>
<organism evidence="2 3">
    <name type="scientific">Streptomyces aureus</name>
    <dbReference type="NCBI Taxonomy" id="193461"/>
    <lineage>
        <taxon>Bacteria</taxon>
        <taxon>Bacillati</taxon>
        <taxon>Actinomycetota</taxon>
        <taxon>Actinomycetes</taxon>
        <taxon>Kitasatosporales</taxon>
        <taxon>Streptomycetaceae</taxon>
        <taxon>Streptomyces</taxon>
    </lineage>
</organism>
<feature type="transmembrane region" description="Helical" evidence="1">
    <location>
        <begin position="89"/>
        <end position="107"/>
    </location>
</feature>
<name>A0ABV4SWS3_9ACTN</name>
<evidence type="ECO:0008006" key="4">
    <source>
        <dbReference type="Google" id="ProtNLM"/>
    </source>
</evidence>
<proteinExistence type="predicted"/>
<evidence type="ECO:0000313" key="2">
    <source>
        <dbReference type="EMBL" id="MFA3842703.1"/>
    </source>
</evidence>
<evidence type="ECO:0000313" key="3">
    <source>
        <dbReference type="Proteomes" id="UP001571476"/>
    </source>
</evidence>
<reference evidence="2 3" key="1">
    <citation type="submission" date="2024-08" db="EMBL/GenBank/DDBJ databases">
        <title>Genome sequence of Streptomyces aureus CACIA-1.46HGO.</title>
        <authorList>
            <person name="Evangelista-Martinez Z."/>
        </authorList>
    </citation>
    <scope>NUCLEOTIDE SEQUENCE [LARGE SCALE GENOMIC DNA]</scope>
    <source>
        <strain evidence="2 3">CACIA-1.46HGO</strain>
    </source>
</reference>
<dbReference type="RefSeq" id="WP_372566618.1">
    <property type="nucleotide sequence ID" value="NZ_JBGOSP010000042.1"/>
</dbReference>
<keyword evidence="3" id="KW-1185">Reference proteome</keyword>
<feature type="transmembrane region" description="Helical" evidence="1">
    <location>
        <begin position="58"/>
        <end position="83"/>
    </location>
</feature>
<sequence>MSHDDGESPAPRSGALTYAMMTAAARRQAALPRPTARSRREADVRKVRWWRVRTLRSISGLSTLVTALVFACLLLAICLLVGSSMVPDAWYPLVVSVGLALYGAYRLRGAPGATARTLASAACAPGPVPKRYALVYDPPWGGIALLVLFPAAGGDDVWPDAVLELMPLPQPWLRFLGASKLPADLPVEPAGNLELRGPRDGLPMGVPWIDGQAYWPKRSYGPDDLMGREGRALIARLLADATEEADSIDS</sequence>
<protein>
    <recommendedName>
        <fullName evidence="4">Integral membrane protein</fullName>
    </recommendedName>
</protein>
<gene>
    <name evidence="2" type="ORF">ACEG43_42215</name>
</gene>
<keyword evidence="1" id="KW-1133">Transmembrane helix</keyword>
<dbReference type="EMBL" id="JBGOSP010000042">
    <property type="protein sequence ID" value="MFA3842703.1"/>
    <property type="molecule type" value="Genomic_DNA"/>
</dbReference>
<comment type="caution">
    <text evidence="2">The sequence shown here is derived from an EMBL/GenBank/DDBJ whole genome shotgun (WGS) entry which is preliminary data.</text>
</comment>
<dbReference type="Proteomes" id="UP001571476">
    <property type="component" value="Unassembled WGS sequence"/>
</dbReference>
<keyword evidence="1" id="KW-0812">Transmembrane</keyword>
<keyword evidence="1" id="KW-0472">Membrane</keyword>